<comment type="similarity">
    <text evidence="4 9">Belongs to the mannonate dehydratase family.</text>
</comment>
<dbReference type="RefSeq" id="WP_380096834.1">
    <property type="nucleotide sequence ID" value="NZ_JBHRYD010000007.1"/>
</dbReference>
<gene>
    <name evidence="9 10" type="primary">uxuA</name>
    <name evidence="10" type="ORF">ACFOOL_10105</name>
</gene>
<dbReference type="InterPro" id="IPR036237">
    <property type="entry name" value="Xyl_isomerase-like_sf"/>
</dbReference>
<dbReference type="NCBIfam" id="NF003027">
    <property type="entry name" value="PRK03906.1"/>
    <property type="match status" value="1"/>
</dbReference>
<evidence type="ECO:0000313" key="10">
    <source>
        <dbReference type="EMBL" id="MFC3705108.1"/>
    </source>
</evidence>
<keyword evidence="6 9" id="KW-0408">Iron</keyword>
<evidence type="ECO:0000256" key="2">
    <source>
        <dbReference type="ARBA" id="ARBA00002713"/>
    </source>
</evidence>
<comment type="caution">
    <text evidence="10">The sequence shown here is derived from an EMBL/GenBank/DDBJ whole genome shotgun (WGS) entry which is preliminary data.</text>
</comment>
<dbReference type="PANTHER" id="PTHR30387:SF2">
    <property type="entry name" value="MANNONATE DEHYDRATASE"/>
    <property type="match status" value="1"/>
</dbReference>
<comment type="function">
    <text evidence="2 9">Catalyzes the dehydration of D-mannonate.</text>
</comment>
<comment type="cofactor">
    <cofactor evidence="9">
        <name>Fe(2+)</name>
        <dbReference type="ChEBI" id="CHEBI:29033"/>
    </cofactor>
    <cofactor evidence="9">
        <name>Mn(2+)</name>
        <dbReference type="ChEBI" id="CHEBI:29035"/>
    </cofactor>
</comment>
<evidence type="ECO:0000256" key="7">
    <source>
        <dbReference type="ARBA" id="ARBA00023211"/>
    </source>
</evidence>
<accession>A0ABV7X373</accession>
<evidence type="ECO:0000256" key="4">
    <source>
        <dbReference type="ARBA" id="ARBA00007389"/>
    </source>
</evidence>
<dbReference type="PANTHER" id="PTHR30387">
    <property type="entry name" value="MANNONATE DEHYDRATASE"/>
    <property type="match status" value="1"/>
</dbReference>
<protein>
    <recommendedName>
        <fullName evidence="5 9">Mannonate dehydratase</fullName>
        <ecNumber evidence="5 9">4.2.1.8</ecNumber>
    </recommendedName>
    <alternativeName>
        <fullName evidence="9">D-mannonate hydro-lyase</fullName>
    </alternativeName>
</protein>
<keyword evidence="8 9" id="KW-0456">Lyase</keyword>
<keyword evidence="11" id="KW-1185">Reference proteome</keyword>
<dbReference type="EC" id="4.2.1.8" evidence="5 9"/>
<name>A0ABV7X373_9HYPH</name>
<dbReference type="Proteomes" id="UP001595613">
    <property type="component" value="Unassembled WGS sequence"/>
</dbReference>
<dbReference type="SUPFAM" id="SSF51658">
    <property type="entry name" value="Xylose isomerase-like"/>
    <property type="match status" value="1"/>
</dbReference>
<dbReference type="GO" id="GO:0008927">
    <property type="term" value="F:mannonate dehydratase activity"/>
    <property type="evidence" value="ECO:0007669"/>
    <property type="project" value="UniProtKB-EC"/>
</dbReference>
<dbReference type="NCBIfam" id="TIGR00695">
    <property type="entry name" value="uxuA"/>
    <property type="match status" value="1"/>
</dbReference>
<organism evidence="10 11">
    <name type="scientific">Devosia honganensis</name>
    <dbReference type="NCBI Taxonomy" id="1610527"/>
    <lineage>
        <taxon>Bacteria</taxon>
        <taxon>Pseudomonadati</taxon>
        <taxon>Pseudomonadota</taxon>
        <taxon>Alphaproteobacteria</taxon>
        <taxon>Hyphomicrobiales</taxon>
        <taxon>Devosiaceae</taxon>
        <taxon>Devosia</taxon>
    </lineage>
</organism>
<evidence type="ECO:0000256" key="3">
    <source>
        <dbReference type="ARBA" id="ARBA00004892"/>
    </source>
</evidence>
<evidence type="ECO:0000256" key="9">
    <source>
        <dbReference type="HAMAP-Rule" id="MF_00106"/>
    </source>
</evidence>
<dbReference type="Pfam" id="PF03786">
    <property type="entry name" value="UxuA"/>
    <property type="match status" value="1"/>
</dbReference>
<proteinExistence type="inferred from homology"/>
<evidence type="ECO:0000256" key="8">
    <source>
        <dbReference type="ARBA" id="ARBA00023239"/>
    </source>
</evidence>
<comment type="catalytic activity">
    <reaction evidence="1 9">
        <text>D-mannonate = 2-dehydro-3-deoxy-D-gluconate + H2O</text>
        <dbReference type="Rhea" id="RHEA:20097"/>
        <dbReference type="ChEBI" id="CHEBI:15377"/>
        <dbReference type="ChEBI" id="CHEBI:17767"/>
        <dbReference type="ChEBI" id="CHEBI:57990"/>
        <dbReference type="EC" id="4.2.1.8"/>
    </reaction>
</comment>
<keyword evidence="7 9" id="KW-0464">Manganese</keyword>
<reference evidence="11" key="1">
    <citation type="journal article" date="2019" name="Int. J. Syst. Evol. Microbiol.">
        <title>The Global Catalogue of Microorganisms (GCM) 10K type strain sequencing project: providing services to taxonomists for standard genome sequencing and annotation.</title>
        <authorList>
            <consortium name="The Broad Institute Genomics Platform"/>
            <consortium name="The Broad Institute Genome Sequencing Center for Infectious Disease"/>
            <person name="Wu L."/>
            <person name="Ma J."/>
        </authorList>
    </citation>
    <scope>NUCLEOTIDE SEQUENCE [LARGE SCALE GENOMIC DNA]</scope>
    <source>
        <strain evidence="11">KCTC 42281</strain>
    </source>
</reference>
<dbReference type="HAMAP" id="MF_00106">
    <property type="entry name" value="UxuA"/>
    <property type="match status" value="1"/>
</dbReference>
<evidence type="ECO:0000256" key="1">
    <source>
        <dbReference type="ARBA" id="ARBA00001794"/>
    </source>
</evidence>
<comment type="pathway">
    <text evidence="3 9">Carbohydrate metabolism; pentose and glucuronate interconversion.</text>
</comment>
<dbReference type="Gene3D" id="3.20.20.150">
    <property type="entry name" value="Divalent-metal-dependent TIM barrel enzymes"/>
    <property type="match status" value="1"/>
</dbReference>
<dbReference type="PIRSF" id="PIRSF016049">
    <property type="entry name" value="Man_dehyd"/>
    <property type="match status" value="1"/>
</dbReference>
<dbReference type="InterPro" id="IPR004628">
    <property type="entry name" value="Man_deHydtase"/>
</dbReference>
<evidence type="ECO:0000256" key="5">
    <source>
        <dbReference type="ARBA" id="ARBA00012927"/>
    </source>
</evidence>
<dbReference type="EMBL" id="JBHRYD010000007">
    <property type="protein sequence ID" value="MFC3705108.1"/>
    <property type="molecule type" value="Genomic_DNA"/>
</dbReference>
<evidence type="ECO:0000256" key="6">
    <source>
        <dbReference type="ARBA" id="ARBA00023004"/>
    </source>
</evidence>
<sequence>MLETWRWFGPTDVTTISDVMQTGARGIVSALHHVSDGELWTPEEIARRQAEIAHTADGRESGFKWEVVESLPVSEDIKLQTGDWRRHLDNYRQSLANLARAGIEVVCYNFMPVIDWTRTDLAWRLPHGGTCMRFDAVDFAAFDIHILQRRGAAADFPASVAAQAAERFATMTEADRHRLVTSALAGLPGAADSLSVAGVQLYLDRYAGVGPDRLRRHLLDFLEAVVPTAARLGLRLCCHPDDPPFPLMGLPRIMSTEQDYRSMLDHVPDMANGITLCSGALGARPDNDLPGIMRRLGHRVHFLHLRNVQREGAELGCSFHECEHLDGSVDMIDLVAAIAEEEARRRREGRRDCVIPMRPDHGQDILDDLGRDAQPGYPLIGRLKGLAELRGAMRAQERMIGQGMAPGASGRH</sequence>
<evidence type="ECO:0000313" key="11">
    <source>
        <dbReference type="Proteomes" id="UP001595613"/>
    </source>
</evidence>